<organism evidence="2">
    <name type="scientific">Anopheles marajoara</name>
    <dbReference type="NCBI Taxonomy" id="58244"/>
    <lineage>
        <taxon>Eukaryota</taxon>
        <taxon>Metazoa</taxon>
        <taxon>Ecdysozoa</taxon>
        <taxon>Arthropoda</taxon>
        <taxon>Hexapoda</taxon>
        <taxon>Insecta</taxon>
        <taxon>Pterygota</taxon>
        <taxon>Neoptera</taxon>
        <taxon>Endopterygota</taxon>
        <taxon>Diptera</taxon>
        <taxon>Nematocera</taxon>
        <taxon>Culicoidea</taxon>
        <taxon>Culicidae</taxon>
        <taxon>Anophelinae</taxon>
        <taxon>Anopheles</taxon>
    </lineage>
</organism>
<name>A0A2M4C7Q5_9DIPT</name>
<reference evidence="2" key="1">
    <citation type="submission" date="2018-01" db="EMBL/GenBank/DDBJ databases">
        <title>An insight into the sialome of Amazonian anophelines.</title>
        <authorList>
            <person name="Ribeiro J.M."/>
            <person name="Scarpassa V."/>
            <person name="Calvo E."/>
        </authorList>
    </citation>
    <scope>NUCLEOTIDE SEQUENCE</scope>
    <source>
        <tissue evidence="2">Salivary glands</tissue>
    </source>
</reference>
<keyword evidence="1" id="KW-0732">Signal</keyword>
<dbReference type="AlphaFoldDB" id="A0A2M4C7Q5"/>
<feature type="signal peptide" evidence="1">
    <location>
        <begin position="1"/>
        <end position="18"/>
    </location>
</feature>
<proteinExistence type="predicted"/>
<accession>A0A2M4C7Q5</accession>
<evidence type="ECO:0000313" key="2">
    <source>
        <dbReference type="EMBL" id="MBW61353.1"/>
    </source>
</evidence>
<feature type="chain" id="PRO_5014941228" evidence="1">
    <location>
        <begin position="19"/>
        <end position="113"/>
    </location>
</feature>
<sequence>MPFLNGILLFICLRSTNTLPPFYLSASSNHSASTLLYWYRGIVGIIASSVVAYRVEAFLFYKLTTLPLNELSNDNLLFQHSSTHRAPLSLSYLAASFSTQEIIHFPSSDVHTN</sequence>
<evidence type="ECO:0000256" key="1">
    <source>
        <dbReference type="SAM" id="SignalP"/>
    </source>
</evidence>
<protein>
    <submittedName>
        <fullName evidence="2">Putative secreted protein</fullName>
    </submittedName>
</protein>
<dbReference type="EMBL" id="GGFJ01012212">
    <property type="protein sequence ID" value="MBW61353.1"/>
    <property type="molecule type" value="Transcribed_RNA"/>
</dbReference>